<evidence type="ECO:0000256" key="1">
    <source>
        <dbReference type="SAM" id="SignalP"/>
    </source>
</evidence>
<keyword evidence="4" id="KW-1185">Reference proteome</keyword>
<dbReference type="InterPro" id="IPR013424">
    <property type="entry name" value="Ice-binding_C"/>
</dbReference>
<keyword evidence="1" id="KW-0732">Signal</keyword>
<proteinExistence type="predicted"/>
<evidence type="ECO:0000313" key="3">
    <source>
        <dbReference type="EMBL" id="TCO81020.1"/>
    </source>
</evidence>
<organism evidence="3 4">
    <name type="scientific">Plasticicumulans lactativorans</name>
    <dbReference type="NCBI Taxonomy" id="1133106"/>
    <lineage>
        <taxon>Bacteria</taxon>
        <taxon>Pseudomonadati</taxon>
        <taxon>Pseudomonadota</taxon>
        <taxon>Gammaproteobacteria</taxon>
        <taxon>Candidatus Competibacteraceae</taxon>
        <taxon>Plasticicumulans</taxon>
    </lineage>
</organism>
<dbReference type="EMBL" id="SLWY01000010">
    <property type="protein sequence ID" value="TCO81020.1"/>
    <property type="molecule type" value="Genomic_DNA"/>
</dbReference>
<sequence length="315" mass="32207">MTKFTKLSTALALALATPIAANAALLFDPDGAGPLGTYTVDNLDWGPTSVLAVGGNTAIKTFLATGVETEFQVYTMAKLRAGTLGGVTQFDMDLMAPGKEITVIVGFKEKVTGASLVGPLGAASFKFVSGGTNFVELFFDGTANSDQLTGLGFGDGTSILQSTVTANNGIFSSTQTSVGLLDKFGADNWAGQQTVSGSGSQDDIIVDLPPTTVDSAFFKNLPLLTFQTSAISLIDPFTTVNPAKLFTDSTGAASIVPVLGTINGSSGADGGPDFIFSTDFNSSVDAVVPEPASMALFGLGLGALGMVGARRRRQA</sequence>
<protein>
    <submittedName>
        <fullName evidence="3">Putative secreted protein with PEP-CTERM sorting signal</fullName>
    </submittedName>
</protein>
<dbReference type="Pfam" id="PF07589">
    <property type="entry name" value="PEP-CTERM"/>
    <property type="match status" value="1"/>
</dbReference>
<dbReference type="AlphaFoldDB" id="A0A4V6NPJ5"/>
<accession>A0A4V6NPJ5</accession>
<dbReference type="Proteomes" id="UP000295765">
    <property type="component" value="Unassembled WGS sequence"/>
</dbReference>
<dbReference type="NCBIfam" id="TIGR02595">
    <property type="entry name" value="PEP_CTERM"/>
    <property type="match status" value="1"/>
</dbReference>
<evidence type="ECO:0000259" key="2">
    <source>
        <dbReference type="Pfam" id="PF07589"/>
    </source>
</evidence>
<feature type="chain" id="PRO_5020555693" evidence="1">
    <location>
        <begin position="24"/>
        <end position="315"/>
    </location>
</feature>
<dbReference type="RefSeq" id="WP_132542186.1">
    <property type="nucleotide sequence ID" value="NZ_SLWY01000010.1"/>
</dbReference>
<name>A0A4V6NPJ5_9GAMM</name>
<comment type="caution">
    <text evidence="3">The sequence shown here is derived from an EMBL/GenBank/DDBJ whole genome shotgun (WGS) entry which is preliminary data.</text>
</comment>
<gene>
    <name evidence="3" type="ORF">EV699_11045</name>
</gene>
<reference evidence="3 4" key="1">
    <citation type="submission" date="2019-03" db="EMBL/GenBank/DDBJ databases">
        <title>Genomic Encyclopedia of Type Strains, Phase IV (KMG-IV): sequencing the most valuable type-strain genomes for metagenomic binning, comparative biology and taxonomic classification.</title>
        <authorList>
            <person name="Goeker M."/>
        </authorList>
    </citation>
    <scope>NUCLEOTIDE SEQUENCE [LARGE SCALE GENOMIC DNA]</scope>
    <source>
        <strain evidence="3 4">DSM 25287</strain>
    </source>
</reference>
<dbReference type="OrthoDB" id="6085013at2"/>
<feature type="signal peptide" evidence="1">
    <location>
        <begin position="1"/>
        <end position="23"/>
    </location>
</feature>
<evidence type="ECO:0000313" key="4">
    <source>
        <dbReference type="Proteomes" id="UP000295765"/>
    </source>
</evidence>
<feature type="domain" description="Ice-binding protein C-terminal" evidence="2">
    <location>
        <begin position="288"/>
        <end position="312"/>
    </location>
</feature>